<dbReference type="AlphaFoldDB" id="G0L783"/>
<dbReference type="RefSeq" id="WP_013994408.1">
    <property type="nucleotide sequence ID" value="NC_015844.1"/>
</dbReference>
<evidence type="ECO:0000313" key="3">
    <source>
        <dbReference type="Proteomes" id="UP000008898"/>
    </source>
</evidence>
<protein>
    <submittedName>
        <fullName evidence="2">Uncharacterized protein</fullName>
    </submittedName>
</protein>
<reference evidence="2 3" key="2">
    <citation type="journal article" date="2012" name="Environ. Microbiol.">
        <title>Characterization of the first alginolytic operons in a marine bacterium: from their emergence in marine Flavobacteriia to their independent transfers to marine Proteobacteria and human gut Bacteroides.</title>
        <authorList>
            <person name="Thomas F."/>
            <person name="Barbeyron T."/>
            <person name="Tonon T."/>
            <person name="Genicot S."/>
            <person name="Czjzek M."/>
            <person name="Michel G."/>
        </authorList>
    </citation>
    <scope>NUCLEOTIDE SEQUENCE [LARGE SCALE GENOMIC DNA]</scope>
    <source>
        <strain evidence="3">DSM 12802 / CCUG 47099 / CIP 106680 / NCIMB 13871 / Dsij</strain>
    </source>
</reference>
<dbReference type="EMBL" id="FP476056">
    <property type="protein sequence ID" value="CAZ97214.1"/>
    <property type="molecule type" value="Genomic_DNA"/>
</dbReference>
<proteinExistence type="predicted"/>
<accession>G0L783</accession>
<sequence>MNKDDFAGSVPQRDKTKHEEGDLHYGYSDIRYAGMDKMMQGNYSGQ</sequence>
<dbReference type="HOGENOM" id="CLU_3190970_0_0_10"/>
<name>G0L783_ZOBGA</name>
<keyword evidence="3" id="KW-1185">Reference proteome</keyword>
<dbReference type="KEGG" id="zga:ZOBELLIA_3075"/>
<feature type="region of interest" description="Disordered" evidence="1">
    <location>
        <begin position="1"/>
        <end position="22"/>
    </location>
</feature>
<dbReference type="OrthoDB" id="9153660at2"/>
<evidence type="ECO:0000313" key="2">
    <source>
        <dbReference type="EMBL" id="CAZ97214.1"/>
    </source>
</evidence>
<gene>
    <name evidence="2" type="ordered locus">zobellia_3075</name>
</gene>
<organism evidence="2 3">
    <name type="scientific">Zobellia galactanivorans (strain DSM 12802 / CCUG 47099 / CIP 106680 / NCIMB 13871 / Dsij)</name>
    <dbReference type="NCBI Taxonomy" id="63186"/>
    <lineage>
        <taxon>Bacteria</taxon>
        <taxon>Pseudomonadati</taxon>
        <taxon>Bacteroidota</taxon>
        <taxon>Flavobacteriia</taxon>
        <taxon>Flavobacteriales</taxon>
        <taxon>Flavobacteriaceae</taxon>
        <taxon>Zobellia</taxon>
    </lineage>
</organism>
<dbReference type="Proteomes" id="UP000008898">
    <property type="component" value="Chromosome"/>
</dbReference>
<evidence type="ECO:0000256" key="1">
    <source>
        <dbReference type="SAM" id="MobiDB-lite"/>
    </source>
</evidence>
<reference evidence="3" key="1">
    <citation type="submission" date="2009-07" db="EMBL/GenBank/DDBJ databases">
        <title>Complete genome sequence of Zobellia galactanivorans Dsij.</title>
        <authorList>
            <consortium name="Genoscope - CEA"/>
        </authorList>
    </citation>
    <scope>NUCLEOTIDE SEQUENCE [LARGE SCALE GENOMIC DNA]</scope>
    <source>
        <strain evidence="3">DSM 12802 / CCUG 47099 / CIP 106680 / NCIMB 13871 / Dsij</strain>
    </source>
</reference>